<proteinExistence type="predicted"/>
<keyword evidence="3" id="KW-1185">Reference proteome</keyword>
<gene>
    <name evidence="2" type="ORF">NPIL_387341</name>
</gene>
<keyword evidence="1" id="KW-0732">Signal</keyword>
<evidence type="ECO:0000256" key="1">
    <source>
        <dbReference type="SAM" id="SignalP"/>
    </source>
</evidence>
<evidence type="ECO:0000313" key="2">
    <source>
        <dbReference type="EMBL" id="GFT99164.1"/>
    </source>
</evidence>
<evidence type="ECO:0000313" key="3">
    <source>
        <dbReference type="Proteomes" id="UP000887013"/>
    </source>
</evidence>
<evidence type="ECO:0008006" key="4">
    <source>
        <dbReference type="Google" id="ProtNLM"/>
    </source>
</evidence>
<dbReference type="Proteomes" id="UP000887013">
    <property type="component" value="Unassembled WGS sequence"/>
</dbReference>
<organism evidence="2 3">
    <name type="scientific">Nephila pilipes</name>
    <name type="common">Giant wood spider</name>
    <name type="synonym">Nephila maculata</name>
    <dbReference type="NCBI Taxonomy" id="299642"/>
    <lineage>
        <taxon>Eukaryota</taxon>
        <taxon>Metazoa</taxon>
        <taxon>Ecdysozoa</taxon>
        <taxon>Arthropoda</taxon>
        <taxon>Chelicerata</taxon>
        <taxon>Arachnida</taxon>
        <taxon>Araneae</taxon>
        <taxon>Araneomorphae</taxon>
        <taxon>Entelegynae</taxon>
        <taxon>Araneoidea</taxon>
        <taxon>Nephilidae</taxon>
        <taxon>Nephila</taxon>
    </lineage>
</organism>
<feature type="chain" id="PRO_5036445308" description="Secreted protein" evidence="1">
    <location>
        <begin position="21"/>
        <end position="145"/>
    </location>
</feature>
<sequence length="145" mass="16716">MQVGFCLFATVSSLTIILNALRICSHGYVDPRCESRVITHGLPGELMLCRKPHLMHPIEASITYPVSLYVLYPARPDYSFSRGASPTPSQTSLKLPAIRFALRNTRQKVLHHYRHLPTILEPWIWKRNNNHIRSLSRYSIFVTFI</sequence>
<comment type="caution">
    <text evidence="2">The sequence shown here is derived from an EMBL/GenBank/DDBJ whole genome shotgun (WGS) entry which is preliminary data.</text>
</comment>
<reference evidence="2" key="1">
    <citation type="submission" date="2020-08" db="EMBL/GenBank/DDBJ databases">
        <title>Multicomponent nature underlies the extraordinary mechanical properties of spider dragline silk.</title>
        <authorList>
            <person name="Kono N."/>
            <person name="Nakamura H."/>
            <person name="Mori M."/>
            <person name="Yoshida Y."/>
            <person name="Ohtoshi R."/>
            <person name="Malay A.D."/>
            <person name="Moran D.A.P."/>
            <person name="Tomita M."/>
            <person name="Numata K."/>
            <person name="Arakawa K."/>
        </authorList>
    </citation>
    <scope>NUCLEOTIDE SEQUENCE</scope>
</reference>
<name>A0A8X6Q6Y0_NEPPI</name>
<feature type="signal peptide" evidence="1">
    <location>
        <begin position="1"/>
        <end position="20"/>
    </location>
</feature>
<dbReference type="EMBL" id="BMAW01075928">
    <property type="protein sequence ID" value="GFT99164.1"/>
    <property type="molecule type" value="Genomic_DNA"/>
</dbReference>
<dbReference type="AlphaFoldDB" id="A0A8X6Q6Y0"/>
<accession>A0A8X6Q6Y0</accession>
<protein>
    <recommendedName>
        <fullName evidence="4">Secreted protein</fullName>
    </recommendedName>
</protein>